<evidence type="ECO:0000313" key="10">
    <source>
        <dbReference type="Proteomes" id="UP000432350"/>
    </source>
</evidence>
<dbReference type="Proteomes" id="UP000432350">
    <property type="component" value="Unassembled WGS sequence"/>
</dbReference>
<feature type="domain" description="RNA polymerase sigma-70 region 2" evidence="5">
    <location>
        <begin position="25"/>
        <end position="87"/>
    </location>
</feature>
<feature type="domain" description="RNA polymerase sigma factor 70 region 4 type 2" evidence="6">
    <location>
        <begin position="120"/>
        <end position="172"/>
    </location>
</feature>
<dbReference type="InterPro" id="IPR013249">
    <property type="entry name" value="RNA_pol_sigma70_r4_t2"/>
</dbReference>
<comment type="similarity">
    <text evidence="1">Belongs to the sigma-70 factor family. ECF subfamily.</text>
</comment>
<evidence type="ECO:0000256" key="1">
    <source>
        <dbReference type="ARBA" id="ARBA00010641"/>
    </source>
</evidence>
<evidence type="ECO:0000256" key="2">
    <source>
        <dbReference type="ARBA" id="ARBA00023015"/>
    </source>
</evidence>
<dbReference type="SUPFAM" id="SSF88946">
    <property type="entry name" value="Sigma2 domain of RNA polymerase sigma factors"/>
    <property type="match status" value="1"/>
</dbReference>
<accession>A0A2X2IVL8</accession>
<dbReference type="Pfam" id="PF08281">
    <property type="entry name" value="Sigma70_r4_2"/>
    <property type="match status" value="1"/>
</dbReference>
<keyword evidence="2" id="KW-0805">Transcription regulation</keyword>
<accession>A0A654D8V1</accession>
<protein>
    <submittedName>
        <fullName evidence="7">RNA polymerase sigma factor</fullName>
    </submittedName>
</protein>
<dbReference type="InterPro" id="IPR039425">
    <property type="entry name" value="RNA_pol_sigma-70-like"/>
</dbReference>
<dbReference type="Gene3D" id="1.10.1740.10">
    <property type="match status" value="1"/>
</dbReference>
<evidence type="ECO:0000313" key="7">
    <source>
        <dbReference type="EMBL" id="SPZ85354.1"/>
    </source>
</evidence>
<dbReference type="Proteomes" id="UP000251241">
    <property type="component" value="Unassembled WGS sequence"/>
</dbReference>
<dbReference type="NCBIfam" id="TIGR02937">
    <property type="entry name" value="sigma70-ECF"/>
    <property type="match status" value="1"/>
</dbReference>
<dbReference type="InterPro" id="IPR013324">
    <property type="entry name" value="RNA_pol_sigma_r3/r4-like"/>
</dbReference>
<dbReference type="SUPFAM" id="SSF88659">
    <property type="entry name" value="Sigma3 and sigma4 domains of RNA polymerase sigma factors"/>
    <property type="match status" value="1"/>
</dbReference>
<reference evidence="7 9" key="1">
    <citation type="submission" date="2018-06" db="EMBL/GenBank/DDBJ databases">
        <authorList>
            <consortium name="Pathogen Informatics"/>
            <person name="Doyle S."/>
        </authorList>
    </citation>
    <scope>NUCLEOTIDE SEQUENCE [LARGE SCALE GENOMIC DNA]</scope>
    <source>
        <strain evidence="7 9">NCTC11343</strain>
    </source>
</reference>
<proteinExistence type="inferred from homology"/>
<organism evidence="7 9">
    <name type="scientific">Sphingobacterium multivorum</name>
    <dbReference type="NCBI Taxonomy" id="28454"/>
    <lineage>
        <taxon>Bacteria</taxon>
        <taxon>Pseudomonadati</taxon>
        <taxon>Bacteroidota</taxon>
        <taxon>Sphingobacteriia</taxon>
        <taxon>Sphingobacteriales</taxon>
        <taxon>Sphingobacteriaceae</taxon>
        <taxon>Sphingobacterium</taxon>
    </lineage>
</organism>
<dbReference type="RefSeq" id="WP_070569769.1">
    <property type="nucleotide sequence ID" value="NZ_CP068086.1"/>
</dbReference>
<dbReference type="InterPro" id="IPR007627">
    <property type="entry name" value="RNA_pol_sigma70_r2"/>
</dbReference>
<dbReference type="Pfam" id="PF04542">
    <property type="entry name" value="Sigma70_r2"/>
    <property type="match status" value="1"/>
</dbReference>
<dbReference type="AlphaFoldDB" id="A0A2X2IVL8"/>
<sequence>MRQIESYINTLKEGDEMALCFFMDHFGHSLRYFAFSYLRNKTDAEEIVSDVFVKLWNNRQKVENYESLKAFLFIATKNACIDMQRTTQFKIRKEELDILQHMSVPEDDVLKKIFRTELTELLLAEINLLPRQQAQIFKLSFLDGLNTEEICETLNTTASTVYYARSKALYALKERFKSKKFEYLSVLMLSVWYAFKG</sequence>
<dbReference type="GO" id="GO:0003677">
    <property type="term" value="F:DNA binding"/>
    <property type="evidence" value="ECO:0007669"/>
    <property type="project" value="InterPro"/>
</dbReference>
<reference evidence="8 10" key="2">
    <citation type="submission" date="2019-10" db="EMBL/GenBank/DDBJ databases">
        <authorList>
            <person name="Karimi E."/>
        </authorList>
    </citation>
    <scope>NUCLEOTIDE SEQUENCE [LARGE SCALE GENOMIC DNA]</scope>
    <source>
        <strain evidence="8">Sphingobacterium sp. 8BC</strain>
    </source>
</reference>
<dbReference type="EMBL" id="CABWMV010000024">
    <property type="protein sequence ID" value="VXD01838.1"/>
    <property type="molecule type" value="Genomic_DNA"/>
</dbReference>
<dbReference type="Gene3D" id="1.10.10.10">
    <property type="entry name" value="Winged helix-like DNA-binding domain superfamily/Winged helix DNA-binding domain"/>
    <property type="match status" value="1"/>
</dbReference>
<name>A0A2X2IVL8_SPHMU</name>
<keyword evidence="4" id="KW-0804">Transcription</keyword>
<evidence type="ECO:0000259" key="6">
    <source>
        <dbReference type="Pfam" id="PF08281"/>
    </source>
</evidence>
<dbReference type="GO" id="GO:0016987">
    <property type="term" value="F:sigma factor activity"/>
    <property type="evidence" value="ECO:0007669"/>
    <property type="project" value="UniProtKB-KW"/>
</dbReference>
<dbReference type="InterPro" id="IPR036388">
    <property type="entry name" value="WH-like_DNA-bd_sf"/>
</dbReference>
<evidence type="ECO:0000259" key="5">
    <source>
        <dbReference type="Pfam" id="PF04542"/>
    </source>
</evidence>
<evidence type="ECO:0000256" key="3">
    <source>
        <dbReference type="ARBA" id="ARBA00023082"/>
    </source>
</evidence>
<dbReference type="InterPro" id="IPR013325">
    <property type="entry name" value="RNA_pol_sigma_r2"/>
</dbReference>
<evidence type="ECO:0000256" key="4">
    <source>
        <dbReference type="ARBA" id="ARBA00023163"/>
    </source>
</evidence>
<dbReference type="GeneID" id="97181279"/>
<dbReference type="GO" id="GO:0006352">
    <property type="term" value="P:DNA-templated transcription initiation"/>
    <property type="evidence" value="ECO:0007669"/>
    <property type="project" value="InterPro"/>
</dbReference>
<dbReference type="InterPro" id="IPR014284">
    <property type="entry name" value="RNA_pol_sigma-70_dom"/>
</dbReference>
<keyword evidence="3" id="KW-0731">Sigma factor</keyword>
<dbReference type="PANTHER" id="PTHR43133">
    <property type="entry name" value="RNA POLYMERASE ECF-TYPE SIGMA FACTO"/>
    <property type="match status" value="1"/>
</dbReference>
<evidence type="ECO:0000313" key="9">
    <source>
        <dbReference type="Proteomes" id="UP000251241"/>
    </source>
</evidence>
<dbReference type="PANTHER" id="PTHR43133:SF46">
    <property type="entry name" value="RNA POLYMERASE SIGMA-70 FACTOR ECF SUBFAMILY"/>
    <property type="match status" value="1"/>
</dbReference>
<gene>
    <name evidence="7" type="ORF">NCTC11343_01915</name>
    <name evidence="8" type="ORF">SPHINGO8BC_51760</name>
</gene>
<dbReference type="EMBL" id="UAUU01000008">
    <property type="protein sequence ID" value="SPZ85354.1"/>
    <property type="molecule type" value="Genomic_DNA"/>
</dbReference>
<evidence type="ECO:0000313" key="8">
    <source>
        <dbReference type="EMBL" id="VXD01838.1"/>
    </source>
</evidence>